<dbReference type="GeneID" id="24810503"/>
<evidence type="ECO:0000313" key="2">
    <source>
        <dbReference type="EMBL" id="AKB44312.1"/>
    </source>
</evidence>
<sequence length="292" mass="31679">MAVIGLSRNKDTLESVRVAVELAGGLGIKKGSTVLIRPNANTADPSPGSTNPEVLKGAIREARKCNPKKIIVAEKSMTTLDTEMVLRKLGLWQAAEAEGADEILTFDHMKRYHMKPDGASSWPVGFYVPEFLDSVDYVIALPVIKTHWTATFTMGLKSQISITADTDRRQLPHGLHMDALFGNMIAESNLIYKPDFYISDATKCFVTGGPDLGTLREPGIVLASSDVVANDVTGLALLKTLGTVPKIQDHSVWSQPQIKRAVELGLGVRGREEITVKSSGVKEIEEILSNLA</sequence>
<name>A0A0E3Q6D3_9EURY</name>
<dbReference type="Pfam" id="PF04015">
    <property type="entry name" value="DUF362"/>
    <property type="match status" value="1"/>
</dbReference>
<evidence type="ECO:0000313" key="3">
    <source>
        <dbReference type="Proteomes" id="UP000033096"/>
    </source>
</evidence>
<dbReference type="PATRIC" id="fig|1434123.4.peg.2493"/>
<feature type="domain" description="DUF362" evidence="1">
    <location>
        <begin position="34"/>
        <end position="235"/>
    </location>
</feature>
<dbReference type="STRING" id="1434123.MSVAZ_2043"/>
<proteinExistence type="predicted"/>
<dbReference type="EMBL" id="CP009520">
    <property type="protein sequence ID" value="AKB44312.1"/>
    <property type="molecule type" value="Genomic_DNA"/>
</dbReference>
<dbReference type="KEGG" id="mvc:MSVAZ_2043"/>
<evidence type="ECO:0000259" key="1">
    <source>
        <dbReference type="Pfam" id="PF04015"/>
    </source>
</evidence>
<organism evidence="2 3">
    <name type="scientific">Methanosarcina vacuolata Z-761</name>
    <dbReference type="NCBI Taxonomy" id="1434123"/>
    <lineage>
        <taxon>Archaea</taxon>
        <taxon>Methanobacteriati</taxon>
        <taxon>Methanobacteriota</taxon>
        <taxon>Stenosarchaea group</taxon>
        <taxon>Methanomicrobia</taxon>
        <taxon>Methanosarcinales</taxon>
        <taxon>Methanosarcinaceae</taxon>
        <taxon>Methanosarcina</taxon>
    </lineage>
</organism>
<dbReference type="RefSeq" id="WP_048120885.1">
    <property type="nucleotide sequence ID" value="NZ_CP009520.1"/>
</dbReference>
<protein>
    <submittedName>
        <fullName evidence="2">Iron-sulfur cluster-binding protein</fullName>
    </submittedName>
</protein>
<dbReference type="InterPro" id="IPR007160">
    <property type="entry name" value="DUF362"/>
</dbReference>
<dbReference type="AlphaFoldDB" id="A0A0E3Q6D3"/>
<accession>A0A0E3Q6D3</accession>
<gene>
    <name evidence="2" type="ORF">MSVAZ_2043</name>
</gene>
<keyword evidence="3" id="KW-1185">Reference proteome</keyword>
<reference evidence="2 3" key="1">
    <citation type="submission" date="2014-07" db="EMBL/GenBank/DDBJ databases">
        <title>Methanogenic archaea and the global carbon cycle.</title>
        <authorList>
            <person name="Henriksen J.R."/>
            <person name="Luke J."/>
            <person name="Reinhart S."/>
            <person name="Benedict M.N."/>
            <person name="Youngblut N.D."/>
            <person name="Metcalf M.E."/>
            <person name="Whitaker R.J."/>
            <person name="Metcalf W.W."/>
        </authorList>
    </citation>
    <scope>NUCLEOTIDE SEQUENCE [LARGE SCALE GENOMIC DNA]</scope>
    <source>
        <strain evidence="2 3">Z-761</strain>
    </source>
</reference>
<dbReference type="Proteomes" id="UP000033096">
    <property type="component" value="Chromosome"/>
</dbReference>
<dbReference type="HOGENOM" id="CLU_066599_0_0_2"/>